<dbReference type="AlphaFoldDB" id="K0B516"/>
<organism evidence="1 2">
    <name type="scientific">Candidatus Nitrosopumilus koreensis AR1</name>
    <dbReference type="NCBI Taxonomy" id="1229908"/>
    <lineage>
        <taxon>Archaea</taxon>
        <taxon>Nitrososphaerota</taxon>
        <taxon>Nitrososphaeria</taxon>
        <taxon>Nitrosopumilales</taxon>
        <taxon>Nitrosopumilaceae</taxon>
        <taxon>Nitrosopumilus</taxon>
    </lineage>
</organism>
<proteinExistence type="predicted"/>
<sequence>MKLSKGKITILDFVTKNEKNKLDNSIKQIIDGEVPKSSNWIQTGPMGGGSFQEWSLTEIPESISFMSEVKIRVINYARFSFMHTIQMSGFLSSETIEEIESGEINESRTKIETLRKRFWSFWKGMGIGAVSDSKDNFRFDSGCGFVNFYFEAPDFDEICKLEHDKTSDEFSKEFREKPFMRKYGVNYGGLISISEYFANKISVIAQGASIFSNYGYDFSWIIKLEFSQESKLFDGDLFFSSSMENSLETQLLWLWTNFRISQIHKWKTKLDVFNKEISTFQEKITLSKKDFGPTPLIEKSSFLLEFSSIIDETRYISKFVEGALEHDLLPRPEISITGGNIVTKNYGFFFNILDYVNKNTKIIDEEYGVLNNQYKILSEHLKELVSFAQTKSSQSLENTNIWTQRILVGSAILTAIATVVILSLTGTLVSLTEEMLGESESTSKILEALERSNGLMLASLYQDFELELEYEIHPFKRDGDLGGTYWDLKVTNIGKYDSLVKSSWYLNEELCNVDNSNYYLQDRVKLVREAFYKEEVIERNESKLYRMDVPKFYSNYTNLKPFAIEIVSEGNPAGPDREKIDFFYEKNLAKIHFVYDPELKNWIPENHWEHVICDREPRQGTSFITITTTNPDQFRNLR</sequence>
<keyword evidence="2" id="KW-1185">Reference proteome</keyword>
<reference evidence="1 2" key="1">
    <citation type="journal article" date="2012" name="J. Bacteriol.">
        <title>Draft Genome Sequence of an Ammonia-Oxidizing Archaeon, "Candidatus Nitrosopumilus koreensis" AR1, from Marine Sediment.</title>
        <authorList>
            <person name="Park S.J."/>
            <person name="Kim J.G."/>
            <person name="Jung M.Y."/>
            <person name="Kim S.J."/>
            <person name="Cha I.T."/>
            <person name="Kwon K."/>
            <person name="Lee J.H."/>
            <person name="Rhee S.K."/>
        </authorList>
    </citation>
    <scope>NUCLEOTIDE SEQUENCE [LARGE SCALE GENOMIC DNA]</scope>
    <source>
        <strain evidence="1 2">AR1</strain>
    </source>
</reference>
<dbReference type="KEGG" id="nkr:NKOR_06985"/>
<name>K0B516_9ARCH</name>
<evidence type="ECO:0000313" key="1">
    <source>
        <dbReference type="EMBL" id="AFS81268.1"/>
    </source>
</evidence>
<dbReference type="Proteomes" id="UP000006101">
    <property type="component" value="Chromosome"/>
</dbReference>
<dbReference type="EMBL" id="CP003842">
    <property type="protein sequence ID" value="AFS81268.1"/>
    <property type="molecule type" value="Genomic_DNA"/>
</dbReference>
<gene>
    <name evidence="1" type="ORF">NKOR_06985</name>
</gene>
<protein>
    <submittedName>
        <fullName evidence="1">Uncharacterized protein</fullName>
    </submittedName>
</protein>
<dbReference type="PATRIC" id="fig|1229908.8.peg.1515"/>
<evidence type="ECO:0000313" key="2">
    <source>
        <dbReference type="Proteomes" id="UP000006101"/>
    </source>
</evidence>
<dbReference type="GeneID" id="13725421"/>
<dbReference type="RefSeq" id="WP_014963650.1">
    <property type="nucleotide sequence ID" value="NC_018655.1"/>
</dbReference>
<dbReference type="HOGENOM" id="CLU_428744_0_0_2"/>
<accession>K0B516</accession>